<dbReference type="Gene3D" id="1.10.620.20">
    <property type="entry name" value="Ribonucleotide Reductase, subunit A"/>
    <property type="match status" value="1"/>
</dbReference>
<gene>
    <name evidence="4" type="ORF">SAMN02745148_03259</name>
</gene>
<dbReference type="InterPro" id="IPR007029">
    <property type="entry name" value="YHS_dom"/>
</dbReference>
<evidence type="ECO:0000256" key="1">
    <source>
        <dbReference type="SAM" id="MobiDB-lite"/>
    </source>
</evidence>
<feature type="domain" description="TRASH" evidence="3">
    <location>
        <begin position="60"/>
        <end position="97"/>
    </location>
</feature>
<dbReference type="InterPro" id="IPR011017">
    <property type="entry name" value="TRASH_dom"/>
</dbReference>
<accession>A0A1M5DL62</accession>
<evidence type="ECO:0000313" key="4">
    <source>
        <dbReference type="EMBL" id="SHF67631.1"/>
    </source>
</evidence>
<dbReference type="STRING" id="1121942.SAMN02745148_03259"/>
<evidence type="ECO:0000313" key="5">
    <source>
        <dbReference type="Proteomes" id="UP000184346"/>
    </source>
</evidence>
<dbReference type="SUPFAM" id="SSF47240">
    <property type="entry name" value="Ferritin-like"/>
    <property type="match status" value="1"/>
</dbReference>
<dbReference type="InterPro" id="IPR012348">
    <property type="entry name" value="RNR-like"/>
</dbReference>
<dbReference type="AlphaFoldDB" id="A0A1M5DL62"/>
<dbReference type="RefSeq" id="WP_072824781.1">
    <property type="nucleotide sequence ID" value="NZ_FQUJ01000018.1"/>
</dbReference>
<dbReference type="Proteomes" id="UP000184346">
    <property type="component" value="Unassembled WGS sequence"/>
</dbReference>
<protein>
    <submittedName>
        <fullName evidence="4">YHS domain-containing protein</fullName>
    </submittedName>
</protein>
<keyword evidence="5" id="KW-1185">Reference proteome</keyword>
<dbReference type="Pfam" id="PF04945">
    <property type="entry name" value="YHS"/>
    <property type="match status" value="1"/>
</dbReference>
<evidence type="ECO:0000256" key="2">
    <source>
        <dbReference type="SAM" id="Phobius"/>
    </source>
</evidence>
<name>A0A1M5DL62_9GAMM</name>
<evidence type="ECO:0000259" key="3">
    <source>
        <dbReference type="SMART" id="SM00746"/>
    </source>
</evidence>
<feature type="transmembrane region" description="Helical" evidence="2">
    <location>
        <begin position="6"/>
        <end position="28"/>
    </location>
</feature>
<dbReference type="OrthoDB" id="9809270at2"/>
<sequence>MNELVYFMLWAGIIFLMMRFGCGAHVMGHGRGKAKHGKGAPERQATTEGLRWIPPADDVDPVCGKTVSTETAKPSVHDGHVYYFCSRDCRERFEAAPEQYLAGDDATPPPAQPENEHA</sequence>
<reference evidence="4 5" key="1">
    <citation type="submission" date="2016-11" db="EMBL/GenBank/DDBJ databases">
        <authorList>
            <person name="Jaros S."/>
            <person name="Januszkiewicz K."/>
            <person name="Wedrychowicz H."/>
        </authorList>
    </citation>
    <scope>NUCLEOTIDE SEQUENCE [LARGE SCALE GENOMIC DNA]</scope>
    <source>
        <strain evidence="4 5">DSM 19980</strain>
    </source>
</reference>
<dbReference type="SMART" id="SM00746">
    <property type="entry name" value="TRASH"/>
    <property type="match status" value="1"/>
</dbReference>
<keyword evidence="2" id="KW-0472">Membrane</keyword>
<dbReference type="InterPro" id="IPR009078">
    <property type="entry name" value="Ferritin-like_SF"/>
</dbReference>
<proteinExistence type="predicted"/>
<feature type="region of interest" description="Disordered" evidence="1">
    <location>
        <begin position="97"/>
        <end position="118"/>
    </location>
</feature>
<dbReference type="GO" id="GO:0016491">
    <property type="term" value="F:oxidoreductase activity"/>
    <property type="evidence" value="ECO:0007669"/>
    <property type="project" value="InterPro"/>
</dbReference>
<keyword evidence="2" id="KW-1133">Transmembrane helix</keyword>
<keyword evidence="2" id="KW-0812">Transmembrane</keyword>
<organism evidence="4 5">
    <name type="scientific">Modicisalibacter ilicicola DSM 19980</name>
    <dbReference type="NCBI Taxonomy" id="1121942"/>
    <lineage>
        <taxon>Bacteria</taxon>
        <taxon>Pseudomonadati</taxon>
        <taxon>Pseudomonadota</taxon>
        <taxon>Gammaproteobacteria</taxon>
        <taxon>Oceanospirillales</taxon>
        <taxon>Halomonadaceae</taxon>
        <taxon>Modicisalibacter</taxon>
    </lineage>
</organism>
<dbReference type="EMBL" id="FQUJ01000018">
    <property type="protein sequence ID" value="SHF67631.1"/>
    <property type="molecule type" value="Genomic_DNA"/>
</dbReference>
<feature type="region of interest" description="Disordered" evidence="1">
    <location>
        <begin position="31"/>
        <end position="52"/>
    </location>
</feature>